<name>A0A4R2S145_9BACL</name>
<sequence length="81" mass="9857">MSQKERCHFTPMKTYDVYHGPFDPCPPIGHKYYSTPPHLYMGFQPRCLEQFPIREALFRGTLWKELYDPYENPYRKRGELR</sequence>
<organism evidence="1 2">
    <name type="scientific">Baia soyae</name>
    <dbReference type="NCBI Taxonomy" id="1544746"/>
    <lineage>
        <taxon>Bacteria</taxon>
        <taxon>Bacillati</taxon>
        <taxon>Bacillota</taxon>
        <taxon>Bacilli</taxon>
        <taxon>Bacillales</taxon>
        <taxon>Thermoactinomycetaceae</taxon>
        <taxon>Baia</taxon>
    </lineage>
</organism>
<evidence type="ECO:0000313" key="1">
    <source>
        <dbReference type="EMBL" id="TCP69721.1"/>
    </source>
</evidence>
<dbReference type="AlphaFoldDB" id="A0A4R2S145"/>
<proteinExistence type="predicted"/>
<accession>A0A4R2S145</accession>
<keyword evidence="1" id="KW-0946">Virion</keyword>
<keyword evidence="1" id="KW-0167">Capsid protein</keyword>
<keyword evidence="2" id="KW-1185">Reference proteome</keyword>
<comment type="caution">
    <text evidence="1">The sequence shown here is derived from an EMBL/GenBank/DDBJ whole genome shotgun (WGS) entry which is preliminary data.</text>
</comment>
<dbReference type="EMBL" id="SLXV01000006">
    <property type="protein sequence ID" value="TCP69721.1"/>
    <property type="molecule type" value="Genomic_DNA"/>
</dbReference>
<protein>
    <submittedName>
        <fullName evidence="1">Spore coat protein JA</fullName>
    </submittedName>
</protein>
<evidence type="ECO:0000313" key="2">
    <source>
        <dbReference type="Proteomes" id="UP000294746"/>
    </source>
</evidence>
<gene>
    <name evidence="1" type="ORF">EDD57_10636</name>
</gene>
<dbReference type="Proteomes" id="UP000294746">
    <property type="component" value="Unassembled WGS sequence"/>
</dbReference>
<reference evidence="1 2" key="1">
    <citation type="submission" date="2019-03" db="EMBL/GenBank/DDBJ databases">
        <title>Genomic Encyclopedia of Type Strains, Phase IV (KMG-IV): sequencing the most valuable type-strain genomes for metagenomic binning, comparative biology and taxonomic classification.</title>
        <authorList>
            <person name="Goeker M."/>
        </authorList>
    </citation>
    <scope>NUCLEOTIDE SEQUENCE [LARGE SCALE GENOMIC DNA]</scope>
    <source>
        <strain evidence="1 2">DSM 46831</strain>
    </source>
</reference>
<dbReference type="Pfam" id="PF11007">
    <property type="entry name" value="CotJA"/>
    <property type="match status" value="1"/>
</dbReference>
<dbReference type="InterPro" id="IPR020256">
    <property type="entry name" value="Spore_coat_CotJA"/>
</dbReference>